<evidence type="ECO:0000313" key="3">
    <source>
        <dbReference type="Proteomes" id="UP001165063"/>
    </source>
</evidence>
<accession>A0A9W6Z2C7</accession>
<dbReference type="EMBL" id="BSXU01002911">
    <property type="protein sequence ID" value="GMG39433.1"/>
    <property type="molecule type" value="Genomic_DNA"/>
</dbReference>
<gene>
    <name evidence="2" type="ORF">Amon01_000534600</name>
</gene>
<sequence>MHPELKVSPYGKIVVWDLAKRDQVAVYDTGERLNVVSTVNESIEKAGSMKPRYDPTKDNELANATESEYESDGESLGYMLKGKKKKSKKQMRKERKKLLSVEK</sequence>
<comment type="caution">
    <text evidence="2">The sequence shown here is derived from an EMBL/GenBank/DDBJ whole genome shotgun (WGS) entry which is preliminary data.</text>
</comment>
<feature type="region of interest" description="Disordered" evidence="1">
    <location>
        <begin position="47"/>
        <end position="103"/>
    </location>
</feature>
<organism evidence="2 3">
    <name type="scientific">Ambrosiozyma monospora</name>
    <name type="common">Yeast</name>
    <name type="synonym">Endomycopsis monosporus</name>
    <dbReference type="NCBI Taxonomy" id="43982"/>
    <lineage>
        <taxon>Eukaryota</taxon>
        <taxon>Fungi</taxon>
        <taxon>Dikarya</taxon>
        <taxon>Ascomycota</taxon>
        <taxon>Saccharomycotina</taxon>
        <taxon>Pichiomycetes</taxon>
        <taxon>Pichiales</taxon>
        <taxon>Pichiaceae</taxon>
        <taxon>Ambrosiozyma</taxon>
    </lineage>
</organism>
<feature type="compositionally biased region" description="Basic residues" evidence="1">
    <location>
        <begin position="81"/>
        <end position="96"/>
    </location>
</feature>
<keyword evidence="3" id="KW-1185">Reference proteome</keyword>
<dbReference type="AlphaFoldDB" id="A0A9W6Z2C7"/>
<feature type="compositionally biased region" description="Basic and acidic residues" evidence="1">
    <location>
        <begin position="51"/>
        <end position="60"/>
    </location>
</feature>
<proteinExistence type="predicted"/>
<evidence type="ECO:0000256" key="1">
    <source>
        <dbReference type="SAM" id="MobiDB-lite"/>
    </source>
</evidence>
<evidence type="ECO:0000313" key="2">
    <source>
        <dbReference type="EMBL" id="GMG39433.1"/>
    </source>
</evidence>
<reference evidence="2" key="1">
    <citation type="submission" date="2023-04" db="EMBL/GenBank/DDBJ databases">
        <title>Ambrosiozyma monospora NBRC 1965.</title>
        <authorList>
            <person name="Ichikawa N."/>
            <person name="Sato H."/>
            <person name="Tonouchi N."/>
        </authorList>
    </citation>
    <scope>NUCLEOTIDE SEQUENCE</scope>
    <source>
        <strain evidence="2">NBRC 1965</strain>
    </source>
</reference>
<protein>
    <submittedName>
        <fullName evidence="2">Unnamed protein product</fullName>
    </submittedName>
</protein>
<dbReference type="Proteomes" id="UP001165063">
    <property type="component" value="Unassembled WGS sequence"/>
</dbReference>
<name>A0A9W6Z2C7_AMBMO</name>